<comment type="caution">
    <text evidence="5">The sequence shown here is derived from an EMBL/GenBank/DDBJ whole genome shotgun (WGS) entry which is preliminary data.</text>
</comment>
<evidence type="ECO:0000259" key="4">
    <source>
        <dbReference type="Pfam" id="PF05368"/>
    </source>
</evidence>
<evidence type="ECO:0000256" key="2">
    <source>
        <dbReference type="ARBA" id="ARBA00022857"/>
    </source>
</evidence>
<accession>A0A3E2HAS6</accession>
<dbReference type="PANTHER" id="PTHR42748">
    <property type="entry name" value="NITROGEN METABOLITE REPRESSION PROTEIN NMRA FAMILY MEMBER"/>
    <property type="match status" value="1"/>
</dbReference>
<dbReference type="EMBL" id="NCSJ02000105">
    <property type="protein sequence ID" value="RFU30251.1"/>
    <property type="molecule type" value="Genomic_DNA"/>
</dbReference>
<dbReference type="Gene3D" id="3.40.50.720">
    <property type="entry name" value="NAD(P)-binding Rossmann-like Domain"/>
    <property type="match status" value="1"/>
</dbReference>
<dbReference type="PANTHER" id="PTHR42748:SF30">
    <property type="entry name" value="NMRA-LIKE DOMAIN-CONTAINING PROTEIN"/>
    <property type="match status" value="1"/>
</dbReference>
<dbReference type="SUPFAM" id="SSF51735">
    <property type="entry name" value="NAD(P)-binding Rossmann-fold domains"/>
    <property type="match status" value="1"/>
</dbReference>
<comment type="similarity">
    <text evidence="1">Belongs to the NmrA-type oxidoreductase family.</text>
</comment>
<evidence type="ECO:0000256" key="1">
    <source>
        <dbReference type="ARBA" id="ARBA00006328"/>
    </source>
</evidence>
<evidence type="ECO:0000256" key="3">
    <source>
        <dbReference type="ARBA" id="ARBA00023002"/>
    </source>
</evidence>
<feature type="domain" description="NmrA-like" evidence="4">
    <location>
        <begin position="5"/>
        <end position="321"/>
    </location>
</feature>
<feature type="non-terminal residue" evidence="5">
    <location>
        <position position="332"/>
    </location>
</feature>
<protein>
    <recommendedName>
        <fullName evidence="4">NmrA-like domain-containing protein</fullName>
    </recommendedName>
</protein>
<proteinExistence type="inferred from homology"/>
<dbReference type="AlphaFoldDB" id="A0A3E2HAS6"/>
<sequence>MAAAKLIVVVGATGNQGSSVAKTFAADPAWRVRGLTRDTSSSKAQALKDIGVEVVQADVDDLSSLVKAFKGANAIFTVSDFWGTFYNPATDAKIPPGVAKNKWVYDYEVQQLKNMIDAAAKTEGLERLVYSSLSDGNRWSKGKYPNVLHFDSKAHASYYGAEKYPELWKKTSLLQVGWYLPNLTGNPLLQPKKNASGFAQFIMNLKKDLYLPIIAPEEDTGPFTKALVAEKPGKNLIAYRQWMTMKEFADLFTRVIGRPAEYVELPAGLSVIPIPEELKDELNDNWAYWNEFGYEGRDDPTVIHPKDLETPVKLDTVENWVKKQDWSKILDA</sequence>
<dbReference type="GO" id="GO:0016491">
    <property type="term" value="F:oxidoreductase activity"/>
    <property type="evidence" value="ECO:0007669"/>
    <property type="project" value="UniProtKB-KW"/>
</dbReference>
<gene>
    <name evidence="5" type="ORF">B7463_g6106</name>
</gene>
<dbReference type="Proteomes" id="UP000258309">
    <property type="component" value="Unassembled WGS sequence"/>
</dbReference>
<dbReference type="CDD" id="cd05251">
    <property type="entry name" value="NmrA_like_SDR_a"/>
    <property type="match status" value="1"/>
</dbReference>
<dbReference type="OMA" id="KYTRVYH"/>
<dbReference type="Gene3D" id="3.90.25.10">
    <property type="entry name" value="UDP-galactose 4-epimerase, domain 1"/>
    <property type="match status" value="1"/>
</dbReference>
<dbReference type="InterPro" id="IPR036291">
    <property type="entry name" value="NAD(P)-bd_dom_sf"/>
</dbReference>
<dbReference type="OrthoDB" id="3358371at2759"/>
<name>A0A3E2HAS6_SCYLI</name>
<reference evidence="5 6" key="1">
    <citation type="submission" date="2018-05" db="EMBL/GenBank/DDBJ databases">
        <title>Draft genome sequence of Scytalidium lignicola DSM 105466, a ubiquitous saprotrophic fungus.</title>
        <authorList>
            <person name="Buettner E."/>
            <person name="Gebauer A.M."/>
            <person name="Hofrichter M."/>
            <person name="Liers C."/>
            <person name="Kellner H."/>
        </authorList>
    </citation>
    <scope>NUCLEOTIDE SEQUENCE [LARGE SCALE GENOMIC DNA]</scope>
    <source>
        <strain evidence="5 6">DSM 105466</strain>
    </source>
</reference>
<keyword evidence="6" id="KW-1185">Reference proteome</keyword>
<keyword evidence="3" id="KW-0560">Oxidoreductase</keyword>
<dbReference type="InterPro" id="IPR008030">
    <property type="entry name" value="NmrA-like"/>
</dbReference>
<dbReference type="Pfam" id="PF05368">
    <property type="entry name" value="NmrA"/>
    <property type="match status" value="1"/>
</dbReference>
<evidence type="ECO:0000313" key="5">
    <source>
        <dbReference type="EMBL" id="RFU30251.1"/>
    </source>
</evidence>
<dbReference type="STRING" id="5539.A0A3E2HAS6"/>
<feature type="non-terminal residue" evidence="5">
    <location>
        <position position="1"/>
    </location>
</feature>
<evidence type="ECO:0000313" key="6">
    <source>
        <dbReference type="Proteomes" id="UP000258309"/>
    </source>
</evidence>
<dbReference type="GO" id="GO:0005634">
    <property type="term" value="C:nucleus"/>
    <property type="evidence" value="ECO:0007669"/>
    <property type="project" value="TreeGrafter"/>
</dbReference>
<dbReference type="InterPro" id="IPR051164">
    <property type="entry name" value="NmrA-like_oxidored"/>
</dbReference>
<organism evidence="5 6">
    <name type="scientific">Scytalidium lignicola</name>
    <name type="common">Hyphomycete</name>
    <dbReference type="NCBI Taxonomy" id="5539"/>
    <lineage>
        <taxon>Eukaryota</taxon>
        <taxon>Fungi</taxon>
        <taxon>Dikarya</taxon>
        <taxon>Ascomycota</taxon>
        <taxon>Pezizomycotina</taxon>
        <taxon>Leotiomycetes</taxon>
        <taxon>Leotiomycetes incertae sedis</taxon>
        <taxon>Scytalidium</taxon>
    </lineage>
</organism>
<keyword evidence="2" id="KW-0521">NADP</keyword>